<reference evidence="1" key="1">
    <citation type="submission" date="2010-03" db="EMBL/GenBank/DDBJ databases">
        <title>Annotation of Blastomyces dermatitidis strain ATCC 18188.</title>
        <authorList>
            <consortium name="The Broad Institute Genome Sequencing Platform"/>
            <consortium name="Broad Institute Genome Sequencing Center for Infectious Disease."/>
            <person name="Cuomo C."/>
            <person name="Klein B."/>
            <person name="Sullivan T."/>
            <person name="Heitman J."/>
            <person name="Young S."/>
            <person name="Zeng Q."/>
            <person name="Gargeya S."/>
            <person name="Alvarado L."/>
            <person name="Berlin A.M."/>
            <person name="Chapman S.B."/>
            <person name="Chen Z."/>
            <person name="Freedman E."/>
            <person name="Gellesch M."/>
            <person name="Goldberg J."/>
            <person name="Griggs A."/>
            <person name="Gujja S."/>
            <person name="Heilman E."/>
            <person name="Heiman D."/>
            <person name="Howarth C."/>
            <person name="Mehta T."/>
            <person name="Neiman D."/>
            <person name="Pearson M."/>
            <person name="Roberts A."/>
            <person name="Saif S."/>
            <person name="Shea T."/>
            <person name="Shenoy N."/>
            <person name="Sisk P."/>
            <person name="Stolte C."/>
            <person name="Sykes S."/>
            <person name="White J."/>
            <person name="Yandava C."/>
            <person name="Haas B."/>
            <person name="Nusbaum C."/>
            <person name="Birren B."/>
        </authorList>
    </citation>
    <scope>NUCLEOTIDE SEQUENCE [LARGE SCALE GENOMIC DNA]</scope>
    <source>
        <strain evidence="1">ATCC 18188</strain>
    </source>
</reference>
<dbReference type="GO" id="GO:0032259">
    <property type="term" value="P:methylation"/>
    <property type="evidence" value="ECO:0007669"/>
    <property type="project" value="UniProtKB-KW"/>
</dbReference>
<dbReference type="EMBL" id="GG749445">
    <property type="protein sequence ID" value="EGE83150.2"/>
    <property type="molecule type" value="Genomic_DNA"/>
</dbReference>
<dbReference type="GO" id="GO:0008168">
    <property type="term" value="F:methyltransferase activity"/>
    <property type="evidence" value="ECO:0007669"/>
    <property type="project" value="UniProtKB-KW"/>
</dbReference>
<dbReference type="CDD" id="cd02440">
    <property type="entry name" value="AdoMet_MTases"/>
    <property type="match status" value="1"/>
</dbReference>
<dbReference type="AlphaFoldDB" id="F2TIT7"/>
<protein>
    <submittedName>
        <fullName evidence="1">Phospholipid methyltransferase</fullName>
    </submittedName>
</protein>
<dbReference type="InterPro" id="IPR029063">
    <property type="entry name" value="SAM-dependent_MTases_sf"/>
</dbReference>
<proteinExistence type="predicted"/>
<dbReference type="SUPFAM" id="SSF53335">
    <property type="entry name" value="S-adenosyl-L-methionine-dependent methyltransferases"/>
    <property type="match status" value="1"/>
</dbReference>
<dbReference type="PANTHER" id="PTHR45036:SF1">
    <property type="entry name" value="METHYLTRANSFERASE LIKE 7A"/>
    <property type="match status" value="1"/>
</dbReference>
<organism evidence="1">
    <name type="scientific">Ajellomyces dermatitidis (strain ATCC 18188 / CBS 674.68)</name>
    <name type="common">Blastomyces dermatitidis</name>
    <dbReference type="NCBI Taxonomy" id="653446"/>
    <lineage>
        <taxon>Eukaryota</taxon>
        <taxon>Fungi</taxon>
        <taxon>Dikarya</taxon>
        <taxon>Ascomycota</taxon>
        <taxon>Pezizomycotina</taxon>
        <taxon>Eurotiomycetes</taxon>
        <taxon>Eurotiomycetidae</taxon>
        <taxon>Onygenales</taxon>
        <taxon>Ajellomycetaceae</taxon>
        <taxon>Blastomyces</taxon>
    </lineage>
</organism>
<gene>
    <name evidence="1" type="ORF">BDDG_06094</name>
</gene>
<keyword evidence="1" id="KW-0808">Transferase</keyword>
<dbReference type="Gene3D" id="3.40.50.150">
    <property type="entry name" value="Vaccinia Virus protein VP39"/>
    <property type="match status" value="1"/>
</dbReference>
<dbReference type="PANTHER" id="PTHR45036">
    <property type="entry name" value="METHYLTRANSFERASE LIKE 7B"/>
    <property type="match status" value="1"/>
</dbReference>
<dbReference type="Proteomes" id="UP000007802">
    <property type="component" value="Unassembled WGS sequence"/>
</dbReference>
<evidence type="ECO:0000313" key="1">
    <source>
        <dbReference type="EMBL" id="EGE83150.2"/>
    </source>
</evidence>
<accession>F2TIT7</accession>
<dbReference type="OrthoDB" id="540004at2759"/>
<keyword evidence="1" id="KW-0489">Methyltransferase</keyword>
<sequence length="316" mass="34876">MASNGPPTFSERVESIVEPGKLLVGSAYQFTVVLLETVFRRGEVLAPIFRLQQVRDEAFSRFWINISGARDPVEAPRVGSSALIPPLLATADGIVLDIGPGTGTQTPLFTNSNLIRMYGAEPCQGLHKDLMAKIEACGLDGKYQILPCSAERKELYPALGREGLLADTEAWVMRGEEVGGLVQRGQGVFDTIVCVRVLCSVPDQRGTVRGLYDLLKPGGKLVVCEHVRNGWSICCGRMRGREGASIVARFMQVVYTLLGWEFFMGDCHLNRDTERVLREVAEEAGDGGWEKVDVQRWFEWSVLPYVAGTLVKRRDG</sequence>
<dbReference type="InterPro" id="IPR052356">
    <property type="entry name" value="Thiol_S-MT"/>
</dbReference>
<dbReference type="Pfam" id="PF13489">
    <property type="entry name" value="Methyltransf_23"/>
    <property type="match status" value="1"/>
</dbReference>
<dbReference type="HOGENOM" id="CLU_037990_6_1_1"/>
<name>F2TIT7_AJEDA</name>